<dbReference type="InterPro" id="IPR007793">
    <property type="entry name" value="DivIVA_fam"/>
</dbReference>
<evidence type="ECO:0000313" key="9">
    <source>
        <dbReference type="Proteomes" id="UP000215215"/>
    </source>
</evidence>
<comment type="similarity">
    <text evidence="2">Belongs to the DivIVA family.</text>
</comment>
<evidence type="ECO:0000256" key="1">
    <source>
        <dbReference type="ARBA" id="ARBA00004496"/>
    </source>
</evidence>
<evidence type="ECO:0000256" key="7">
    <source>
        <dbReference type="SAM" id="Coils"/>
    </source>
</evidence>
<dbReference type="PANTHER" id="PTHR35794">
    <property type="entry name" value="CELL DIVISION PROTEIN DIVIVA"/>
    <property type="match status" value="1"/>
</dbReference>
<dbReference type="PANTHER" id="PTHR35794:SF2">
    <property type="entry name" value="CELL DIVISION PROTEIN DIVIVA"/>
    <property type="match status" value="1"/>
</dbReference>
<name>A0A235BYB9_UNCW3</name>
<comment type="subcellular location">
    <subcellularLocation>
        <location evidence="1">Cytoplasm</location>
    </subcellularLocation>
</comment>
<dbReference type="Proteomes" id="UP000215215">
    <property type="component" value="Unassembled WGS sequence"/>
</dbReference>
<evidence type="ECO:0000256" key="2">
    <source>
        <dbReference type="ARBA" id="ARBA00009008"/>
    </source>
</evidence>
<keyword evidence="3" id="KW-0963">Cytoplasm</keyword>
<sequence>MLMPVEIREKEFNRALRGYDPKEVAEALNTIADDFAHLLDENRKLLEKLASYEKLENNLRNTLVLAQKTAEDTKQQAEKEKESIIKAAKETAKQIEEEAEKILAKAKKEQKKTEDEIREREKKIIADMEERKNEVERELGRLEAKRDSFKANFRGLLSSYLEELKREVPGVEKKNK</sequence>
<dbReference type="GO" id="GO:0051301">
    <property type="term" value="P:cell division"/>
    <property type="evidence" value="ECO:0007669"/>
    <property type="project" value="UniProtKB-KW"/>
</dbReference>
<feature type="coiled-coil region" evidence="7">
    <location>
        <begin position="35"/>
        <end position="152"/>
    </location>
</feature>
<comment type="caution">
    <text evidence="8">The sequence shown here is derived from an EMBL/GenBank/DDBJ whole genome shotgun (WGS) entry which is preliminary data.</text>
</comment>
<protein>
    <recommendedName>
        <fullName evidence="10">Cell division protein DivIVA</fullName>
    </recommendedName>
</protein>
<dbReference type="Pfam" id="PF05103">
    <property type="entry name" value="DivIVA"/>
    <property type="match status" value="1"/>
</dbReference>
<evidence type="ECO:0000256" key="4">
    <source>
        <dbReference type="ARBA" id="ARBA00022618"/>
    </source>
</evidence>
<keyword evidence="5 7" id="KW-0175">Coiled coil</keyword>
<proteinExistence type="inferred from homology"/>
<dbReference type="NCBIfam" id="TIGR03544">
    <property type="entry name" value="DivI1A_domain"/>
    <property type="match status" value="1"/>
</dbReference>
<reference evidence="8 9" key="1">
    <citation type="submission" date="2017-07" db="EMBL/GenBank/DDBJ databases">
        <title>Recovery of genomes from metagenomes via a dereplication, aggregation, and scoring strategy.</title>
        <authorList>
            <person name="Sieber C.M."/>
            <person name="Probst A.J."/>
            <person name="Sharrar A."/>
            <person name="Thomas B.C."/>
            <person name="Hess M."/>
            <person name="Tringe S.G."/>
            <person name="Banfield J.F."/>
        </authorList>
    </citation>
    <scope>NUCLEOTIDE SEQUENCE [LARGE SCALE GENOMIC DNA]</scope>
    <source>
        <strain evidence="8">JGI_Cruoil_03_44_89</strain>
    </source>
</reference>
<organism evidence="8 9">
    <name type="scientific">candidate division WOR-3 bacterium JGI_Cruoil_03_44_89</name>
    <dbReference type="NCBI Taxonomy" id="1973748"/>
    <lineage>
        <taxon>Bacteria</taxon>
        <taxon>Bacteria division WOR-3</taxon>
    </lineage>
</organism>
<evidence type="ECO:0008006" key="10">
    <source>
        <dbReference type="Google" id="ProtNLM"/>
    </source>
</evidence>
<dbReference type="GO" id="GO:0005737">
    <property type="term" value="C:cytoplasm"/>
    <property type="evidence" value="ECO:0007669"/>
    <property type="project" value="UniProtKB-SubCell"/>
</dbReference>
<evidence type="ECO:0000256" key="6">
    <source>
        <dbReference type="ARBA" id="ARBA00023306"/>
    </source>
</evidence>
<keyword evidence="4" id="KW-0132">Cell division</keyword>
<dbReference type="AlphaFoldDB" id="A0A235BYB9"/>
<gene>
    <name evidence="8" type="ORF">CH333_01125</name>
</gene>
<evidence type="ECO:0000256" key="5">
    <source>
        <dbReference type="ARBA" id="ARBA00023054"/>
    </source>
</evidence>
<keyword evidence="6" id="KW-0131">Cell cycle</keyword>
<dbReference type="InterPro" id="IPR019933">
    <property type="entry name" value="DivIVA_domain"/>
</dbReference>
<evidence type="ECO:0000256" key="3">
    <source>
        <dbReference type="ARBA" id="ARBA00022490"/>
    </source>
</evidence>
<dbReference type="EMBL" id="NOZQ01000023">
    <property type="protein sequence ID" value="OYD17338.1"/>
    <property type="molecule type" value="Genomic_DNA"/>
</dbReference>
<accession>A0A235BYB9</accession>
<evidence type="ECO:0000313" key="8">
    <source>
        <dbReference type="EMBL" id="OYD17338.1"/>
    </source>
</evidence>
<dbReference type="Gene3D" id="6.10.250.660">
    <property type="match status" value="1"/>
</dbReference>